<gene>
    <name evidence="2" type="ORF">F904_00068</name>
</gene>
<dbReference type="CDD" id="cd04301">
    <property type="entry name" value="NAT_SF"/>
    <property type="match status" value="1"/>
</dbReference>
<dbReference type="Proteomes" id="UP000013261">
    <property type="component" value="Unassembled WGS sequence"/>
</dbReference>
<dbReference type="GO" id="GO:0016747">
    <property type="term" value="F:acyltransferase activity, transferring groups other than amino-acyl groups"/>
    <property type="evidence" value="ECO:0007669"/>
    <property type="project" value="InterPro"/>
</dbReference>
<organism evidence="2 3">
    <name type="scientific">Acinetobacter dispersus</name>
    <dbReference type="NCBI Taxonomy" id="70348"/>
    <lineage>
        <taxon>Bacteria</taxon>
        <taxon>Pseudomonadati</taxon>
        <taxon>Pseudomonadota</taxon>
        <taxon>Gammaproteobacteria</taxon>
        <taxon>Moraxellales</taxon>
        <taxon>Moraxellaceae</taxon>
        <taxon>Acinetobacter</taxon>
    </lineage>
</organism>
<evidence type="ECO:0000313" key="3">
    <source>
        <dbReference type="Proteomes" id="UP000013261"/>
    </source>
</evidence>
<dbReference type="PANTHER" id="PTHR43233">
    <property type="entry name" value="FAMILY N-ACETYLTRANSFERASE, PUTATIVE (AFU_ORTHOLOGUE AFUA_6G03350)-RELATED"/>
    <property type="match status" value="1"/>
</dbReference>
<dbReference type="EMBL" id="APRL01000001">
    <property type="protein sequence ID" value="ENW97233.1"/>
    <property type="molecule type" value="Genomic_DNA"/>
</dbReference>
<dbReference type="Pfam" id="PF00583">
    <property type="entry name" value="Acetyltransf_1"/>
    <property type="match status" value="1"/>
</dbReference>
<dbReference type="PANTHER" id="PTHR43233:SF1">
    <property type="entry name" value="FAMILY N-ACETYLTRANSFERASE, PUTATIVE (AFU_ORTHOLOGUE AFUA_6G03350)-RELATED"/>
    <property type="match status" value="1"/>
</dbReference>
<evidence type="ECO:0000259" key="1">
    <source>
        <dbReference type="PROSITE" id="PS51186"/>
    </source>
</evidence>
<dbReference type="RefSeq" id="WP_005183258.1">
    <property type="nucleotide sequence ID" value="NZ_KB850048.1"/>
</dbReference>
<keyword evidence="3" id="KW-1185">Reference proteome</keyword>
<dbReference type="InterPro" id="IPR053144">
    <property type="entry name" value="Acetyltransferase_Butenolide"/>
</dbReference>
<dbReference type="SUPFAM" id="SSF55729">
    <property type="entry name" value="Acyl-CoA N-acyltransferases (Nat)"/>
    <property type="match status" value="1"/>
</dbReference>
<dbReference type="HOGENOM" id="CLU_086503_2_1_6"/>
<protein>
    <recommendedName>
        <fullName evidence="1">N-acetyltransferase domain-containing protein</fullName>
    </recommendedName>
</protein>
<reference evidence="2 3" key="1">
    <citation type="submission" date="2013-02" db="EMBL/GenBank/DDBJ databases">
        <title>The Genome Sequence of Acinetobacter sp. ANC 4105.</title>
        <authorList>
            <consortium name="The Broad Institute Genome Sequencing Platform"/>
            <consortium name="The Broad Institute Genome Sequencing Center for Infectious Disease"/>
            <person name="Cerqueira G."/>
            <person name="Feldgarden M."/>
            <person name="Courvalin P."/>
            <person name="Perichon B."/>
            <person name="Grillot-Courvalin C."/>
            <person name="Clermont D."/>
            <person name="Rocha E."/>
            <person name="Yoon E.-J."/>
            <person name="Nemec A."/>
            <person name="Walker B."/>
            <person name="Young S.K."/>
            <person name="Zeng Q."/>
            <person name="Gargeya S."/>
            <person name="Fitzgerald M."/>
            <person name="Haas B."/>
            <person name="Abouelleil A."/>
            <person name="Alvarado L."/>
            <person name="Arachchi H.M."/>
            <person name="Berlin A.M."/>
            <person name="Chapman S.B."/>
            <person name="Dewar J."/>
            <person name="Goldberg J."/>
            <person name="Griggs A."/>
            <person name="Gujja S."/>
            <person name="Hansen M."/>
            <person name="Howarth C."/>
            <person name="Imamovic A."/>
            <person name="Larimer J."/>
            <person name="McCowan C."/>
            <person name="Murphy C."/>
            <person name="Neiman D."/>
            <person name="Pearson M."/>
            <person name="Priest M."/>
            <person name="Roberts A."/>
            <person name="Saif S."/>
            <person name="Shea T."/>
            <person name="Sisk P."/>
            <person name="Sykes S."/>
            <person name="Wortman J."/>
            <person name="Nusbaum C."/>
            <person name="Birren B."/>
        </authorList>
    </citation>
    <scope>NUCLEOTIDE SEQUENCE [LARGE SCALE GENOMIC DNA]</scope>
    <source>
        <strain evidence="2 3">ANC 4105</strain>
    </source>
</reference>
<dbReference type="PATRIC" id="fig|1217703.3.peg.63"/>
<accession>N9LLY3</accession>
<dbReference type="InterPro" id="IPR016181">
    <property type="entry name" value="Acyl_CoA_acyltransferase"/>
</dbReference>
<dbReference type="InterPro" id="IPR000182">
    <property type="entry name" value="GNAT_dom"/>
</dbReference>
<dbReference type="AlphaFoldDB" id="N9LLY3"/>
<dbReference type="Gene3D" id="3.40.630.30">
    <property type="match status" value="1"/>
</dbReference>
<dbReference type="PROSITE" id="PS51186">
    <property type="entry name" value="GNAT"/>
    <property type="match status" value="1"/>
</dbReference>
<name>N9LLY3_9GAMM</name>
<evidence type="ECO:0000313" key="2">
    <source>
        <dbReference type="EMBL" id="ENW97233.1"/>
    </source>
</evidence>
<sequence>MDEIRITLNKNEMDINVVHQFLRNTYWSKGIPKTVVQSAIENSLCVGLMRNDQIIGFGRAITDYATFAYLADIFVEAPFRGKGYSELIVNALLDQCDSKGLRRILLATADAHGLYRKFGFTYLAKPENFMEINQPNIYQK</sequence>
<feature type="domain" description="N-acetyltransferase" evidence="1">
    <location>
        <begin position="6"/>
        <end position="135"/>
    </location>
</feature>
<dbReference type="OrthoDB" id="3216107at2"/>
<proteinExistence type="predicted"/>
<dbReference type="eggNOG" id="COG0456">
    <property type="taxonomic scope" value="Bacteria"/>
</dbReference>
<comment type="caution">
    <text evidence="2">The sequence shown here is derived from an EMBL/GenBank/DDBJ whole genome shotgun (WGS) entry which is preliminary data.</text>
</comment>